<dbReference type="EMBL" id="MT631694">
    <property type="protein sequence ID" value="QNO57586.1"/>
    <property type="molecule type" value="Genomic_DNA"/>
</dbReference>
<organism evidence="1">
    <name type="scientific">Candidatus Methanophaga sp. ANME-1 ERB7</name>
    <dbReference type="NCBI Taxonomy" id="2759913"/>
    <lineage>
        <taxon>Archaea</taxon>
        <taxon>Methanobacteriati</taxon>
        <taxon>Methanobacteriota</taxon>
        <taxon>Stenosarchaea group</taxon>
        <taxon>Methanomicrobia</taxon>
        <taxon>Candidatus Methanophagales</taxon>
        <taxon>Candidatus Methanophagaceae</taxon>
        <taxon>Candidatus Methanophaga</taxon>
    </lineage>
</organism>
<reference evidence="1" key="1">
    <citation type="submission" date="2020-06" db="EMBL/GenBank/DDBJ databases">
        <title>Unique genomic features of the anaerobic methanotrophic archaea.</title>
        <authorList>
            <person name="Chadwick G.L."/>
            <person name="Skennerton C.T."/>
            <person name="Laso-Perez R."/>
            <person name="Leu A.O."/>
            <person name="Speth D.R."/>
            <person name="Yu H."/>
            <person name="Morgan-Lang C."/>
            <person name="Hatzenpichler R."/>
            <person name="Goudeau D."/>
            <person name="Malmstrom R."/>
            <person name="Brazelton W.J."/>
            <person name="Woyke T."/>
            <person name="Hallam S.J."/>
            <person name="Tyson G.W."/>
            <person name="Wegener G."/>
            <person name="Boetius A."/>
            <person name="Orphan V."/>
        </authorList>
    </citation>
    <scope>NUCLEOTIDE SEQUENCE</scope>
</reference>
<accession>A0A7G9ZBF2</accession>
<dbReference type="AlphaFoldDB" id="A0A7G9ZBF2"/>
<gene>
    <name evidence="1" type="ORF">GIFCIIHN_00002</name>
</gene>
<sequence>MKKKMKVGLVVVVAIAAVMMFSSYAGALSQDEIAGLMLNASEVDTYKFDMNMTMTSDDRYKWATRLMQLNQW</sequence>
<evidence type="ECO:0000313" key="1">
    <source>
        <dbReference type="EMBL" id="QNO57586.1"/>
    </source>
</evidence>
<protein>
    <submittedName>
        <fullName evidence="1">Uncharacterized protein</fullName>
    </submittedName>
</protein>
<name>A0A7G9ZBF2_9EURY</name>
<proteinExistence type="predicted"/>